<evidence type="ECO:0000313" key="2">
    <source>
        <dbReference type="Proteomes" id="UP000789508"/>
    </source>
</evidence>
<protein>
    <submittedName>
        <fullName evidence="1">9110_t:CDS:1</fullName>
    </submittedName>
</protein>
<keyword evidence="2" id="KW-1185">Reference proteome</keyword>
<proteinExistence type="predicted"/>
<organism evidence="1 2">
    <name type="scientific">Ambispora leptoticha</name>
    <dbReference type="NCBI Taxonomy" id="144679"/>
    <lineage>
        <taxon>Eukaryota</taxon>
        <taxon>Fungi</taxon>
        <taxon>Fungi incertae sedis</taxon>
        <taxon>Mucoromycota</taxon>
        <taxon>Glomeromycotina</taxon>
        <taxon>Glomeromycetes</taxon>
        <taxon>Archaeosporales</taxon>
        <taxon>Ambisporaceae</taxon>
        <taxon>Ambispora</taxon>
    </lineage>
</organism>
<sequence length="57" mass="6410">MKDFAPVHHFSHGSGKATIEAWKDLVRVTRVNWVLSDGVGLELLITSRISLFRITGF</sequence>
<feature type="non-terminal residue" evidence="1">
    <location>
        <position position="57"/>
    </location>
</feature>
<gene>
    <name evidence="1" type="ORF">ALEPTO_LOCUS11194</name>
</gene>
<dbReference type="EMBL" id="CAJVPS010016627">
    <property type="protein sequence ID" value="CAG8690672.1"/>
    <property type="molecule type" value="Genomic_DNA"/>
</dbReference>
<accession>A0A9N9HH71</accession>
<dbReference type="AlphaFoldDB" id="A0A9N9HH71"/>
<dbReference type="Proteomes" id="UP000789508">
    <property type="component" value="Unassembled WGS sequence"/>
</dbReference>
<comment type="caution">
    <text evidence="1">The sequence shown here is derived from an EMBL/GenBank/DDBJ whole genome shotgun (WGS) entry which is preliminary data.</text>
</comment>
<reference evidence="1" key="1">
    <citation type="submission" date="2021-06" db="EMBL/GenBank/DDBJ databases">
        <authorList>
            <person name="Kallberg Y."/>
            <person name="Tangrot J."/>
            <person name="Rosling A."/>
        </authorList>
    </citation>
    <scope>NUCLEOTIDE SEQUENCE</scope>
    <source>
        <strain evidence="1">FL130A</strain>
    </source>
</reference>
<name>A0A9N9HH71_9GLOM</name>
<evidence type="ECO:0000313" key="1">
    <source>
        <dbReference type="EMBL" id="CAG8690672.1"/>
    </source>
</evidence>